<keyword evidence="2" id="KW-0479">Metal-binding</keyword>
<dbReference type="SUPFAM" id="SSF56300">
    <property type="entry name" value="Metallo-dependent phosphatases"/>
    <property type="match status" value="1"/>
</dbReference>
<comment type="caution">
    <text evidence="4">The sequence shown here is derived from an EMBL/GenBank/DDBJ whole genome shotgun (WGS) entry which is preliminary data.</text>
</comment>
<dbReference type="EMBL" id="BNJG01000003">
    <property type="protein sequence ID" value="GHO58730.1"/>
    <property type="molecule type" value="Genomic_DNA"/>
</dbReference>
<evidence type="ECO:0000256" key="1">
    <source>
        <dbReference type="ARBA" id="ARBA00008950"/>
    </source>
</evidence>
<evidence type="ECO:0000313" key="5">
    <source>
        <dbReference type="Proteomes" id="UP000654345"/>
    </source>
</evidence>
<sequence>MAYRIGVIADTHVPEFLPSLPKAVGQVFQGVDMILHAGDITGEVVLEELRAIAPVVAIKGDHDQLKLQERTVVECGGMRIGLLHGRRPRWQEAPSLFYNTLSVKDHAWGGFQQQVVLSFDKVDAIVFGHFHHPYVGTHEGVLLFNPGAVYQPSPENVRARLTMTRLPWRRLYLQRSLHRPLRLPTVGILTIDEGAIKPEIIPLP</sequence>
<accession>A0ABQ3V250</accession>
<evidence type="ECO:0000259" key="3">
    <source>
        <dbReference type="Pfam" id="PF12850"/>
    </source>
</evidence>
<dbReference type="NCBIfam" id="TIGR00040">
    <property type="entry name" value="yfcE"/>
    <property type="match status" value="1"/>
</dbReference>
<dbReference type="Proteomes" id="UP000654345">
    <property type="component" value="Unassembled WGS sequence"/>
</dbReference>
<dbReference type="RefSeq" id="WP_201374980.1">
    <property type="nucleotide sequence ID" value="NZ_BNJG01000003.1"/>
</dbReference>
<dbReference type="PANTHER" id="PTHR11124">
    <property type="entry name" value="VACUOLAR SORTING PROTEIN VPS29"/>
    <property type="match status" value="1"/>
</dbReference>
<protein>
    <recommendedName>
        <fullName evidence="2">Phosphoesterase</fullName>
        <ecNumber evidence="2">3.1.4.-</ecNumber>
    </recommendedName>
</protein>
<comment type="cofactor">
    <cofactor evidence="2">
        <name>a divalent metal cation</name>
        <dbReference type="ChEBI" id="CHEBI:60240"/>
    </cofactor>
</comment>
<gene>
    <name evidence="4" type="ORF">KSB_72050</name>
</gene>
<evidence type="ECO:0000256" key="2">
    <source>
        <dbReference type="RuleBase" id="RU362039"/>
    </source>
</evidence>
<comment type="similarity">
    <text evidence="1 2">Belongs to the metallophosphoesterase superfamily. YfcE family.</text>
</comment>
<keyword evidence="5" id="KW-1185">Reference proteome</keyword>
<reference evidence="4 5" key="1">
    <citation type="journal article" date="2021" name="Int. J. Syst. Evol. Microbiol.">
        <title>Reticulibacter mediterranei gen. nov., sp. nov., within the new family Reticulibacteraceae fam. nov., and Ktedonospora formicarum gen. nov., sp. nov., Ktedonobacter robiniae sp. nov., Dictyobacter formicarum sp. nov. and Dictyobacter arantiisoli sp. nov., belonging to the class Ktedonobacteria.</title>
        <authorList>
            <person name="Yabe S."/>
            <person name="Zheng Y."/>
            <person name="Wang C.M."/>
            <person name="Sakai Y."/>
            <person name="Abe K."/>
            <person name="Yokota A."/>
            <person name="Donadio S."/>
            <person name="Cavaletti L."/>
            <person name="Monciardini P."/>
        </authorList>
    </citation>
    <scope>NUCLEOTIDE SEQUENCE [LARGE SCALE GENOMIC DNA]</scope>
    <source>
        <strain evidence="4 5">SOSP1-30</strain>
    </source>
</reference>
<dbReference type="Gene3D" id="3.60.21.10">
    <property type="match status" value="1"/>
</dbReference>
<dbReference type="InterPro" id="IPR024654">
    <property type="entry name" value="Calcineurin-like_PHP_lpxH"/>
</dbReference>
<dbReference type="InterPro" id="IPR000979">
    <property type="entry name" value="Phosphodiesterase_MJ0936/Vps29"/>
</dbReference>
<feature type="domain" description="Calcineurin-like phosphoesterase" evidence="3">
    <location>
        <begin position="4"/>
        <end position="156"/>
    </location>
</feature>
<organism evidence="4 5">
    <name type="scientific">Ktedonobacter robiniae</name>
    <dbReference type="NCBI Taxonomy" id="2778365"/>
    <lineage>
        <taxon>Bacteria</taxon>
        <taxon>Bacillati</taxon>
        <taxon>Chloroflexota</taxon>
        <taxon>Ktedonobacteria</taxon>
        <taxon>Ktedonobacterales</taxon>
        <taxon>Ktedonobacteraceae</taxon>
        <taxon>Ktedonobacter</taxon>
    </lineage>
</organism>
<dbReference type="EC" id="3.1.4.-" evidence="2"/>
<dbReference type="InterPro" id="IPR029052">
    <property type="entry name" value="Metallo-depent_PP-like"/>
</dbReference>
<evidence type="ECO:0000313" key="4">
    <source>
        <dbReference type="EMBL" id="GHO58730.1"/>
    </source>
</evidence>
<name>A0ABQ3V250_9CHLR</name>
<dbReference type="Pfam" id="PF12850">
    <property type="entry name" value="Metallophos_2"/>
    <property type="match status" value="1"/>
</dbReference>
<proteinExistence type="inferred from homology"/>